<evidence type="ECO:0000313" key="14">
    <source>
        <dbReference type="EMBL" id="CAK7351845.1"/>
    </source>
</evidence>
<evidence type="ECO:0000256" key="11">
    <source>
        <dbReference type="ARBA" id="ARBA00023180"/>
    </source>
</evidence>
<dbReference type="FunFam" id="3.80.10.10:FF:000095">
    <property type="entry name" value="LRR receptor-like serine/threonine-protein kinase GSO1"/>
    <property type="match status" value="1"/>
</dbReference>
<dbReference type="InterPro" id="IPR001611">
    <property type="entry name" value="Leu-rich_rpt"/>
</dbReference>
<keyword evidence="7" id="KW-0677">Repeat</keyword>
<evidence type="ECO:0000256" key="6">
    <source>
        <dbReference type="ARBA" id="ARBA00022729"/>
    </source>
</evidence>
<evidence type="ECO:0000256" key="2">
    <source>
        <dbReference type="ARBA" id="ARBA00009592"/>
    </source>
</evidence>
<keyword evidence="5" id="KW-0812">Transmembrane</keyword>
<name>A0AAV1SIG3_9ROSI</name>
<dbReference type="InterPro" id="IPR013210">
    <property type="entry name" value="LRR_N_plant-typ"/>
</dbReference>
<comment type="similarity">
    <text evidence="2">Belongs to the RLP family.</text>
</comment>
<accession>A0AAV1SIG3</accession>
<feature type="domain" description="Leucine-rich repeat-containing N-terminal plant-type" evidence="13">
    <location>
        <begin position="44"/>
        <end position="88"/>
    </location>
</feature>
<evidence type="ECO:0000256" key="12">
    <source>
        <dbReference type="SAM" id="SignalP"/>
    </source>
</evidence>
<keyword evidence="11" id="KW-0325">Glycoprotein</keyword>
<dbReference type="Proteomes" id="UP001314170">
    <property type="component" value="Unassembled WGS sequence"/>
</dbReference>
<evidence type="ECO:0000256" key="1">
    <source>
        <dbReference type="ARBA" id="ARBA00004251"/>
    </source>
</evidence>
<keyword evidence="15" id="KW-1185">Reference proteome</keyword>
<dbReference type="PANTHER" id="PTHR48061:SF46">
    <property type="entry name" value="LEUCINE-RICH REPEAT-CONTAINING N-TERMINAL PLANT-TYPE DOMAIN-CONTAINING PROTEIN"/>
    <property type="match status" value="1"/>
</dbReference>
<dbReference type="Pfam" id="PF13855">
    <property type="entry name" value="LRR_8"/>
    <property type="match status" value="1"/>
</dbReference>
<reference evidence="14 15" key="1">
    <citation type="submission" date="2024-01" db="EMBL/GenBank/DDBJ databases">
        <authorList>
            <person name="Waweru B."/>
        </authorList>
    </citation>
    <scope>NUCLEOTIDE SEQUENCE [LARGE SCALE GENOMIC DNA]</scope>
</reference>
<protein>
    <recommendedName>
        <fullName evidence="13">Leucine-rich repeat-containing N-terminal plant-type domain-containing protein</fullName>
    </recommendedName>
</protein>
<keyword evidence="10" id="KW-0675">Receptor</keyword>
<dbReference type="InterPro" id="IPR046956">
    <property type="entry name" value="RLP23-like"/>
</dbReference>
<dbReference type="SUPFAM" id="SSF52058">
    <property type="entry name" value="L domain-like"/>
    <property type="match status" value="1"/>
</dbReference>
<keyword evidence="3" id="KW-1003">Cell membrane</keyword>
<dbReference type="PRINTS" id="PR00019">
    <property type="entry name" value="LEURICHRPT"/>
</dbReference>
<dbReference type="Gene3D" id="3.80.10.10">
    <property type="entry name" value="Ribonuclease Inhibitor"/>
    <property type="match status" value="3"/>
</dbReference>
<dbReference type="InterPro" id="IPR032675">
    <property type="entry name" value="LRR_dom_sf"/>
</dbReference>
<evidence type="ECO:0000256" key="4">
    <source>
        <dbReference type="ARBA" id="ARBA00022614"/>
    </source>
</evidence>
<dbReference type="SUPFAM" id="SSF52047">
    <property type="entry name" value="RNI-like"/>
    <property type="match status" value="1"/>
</dbReference>
<dbReference type="Pfam" id="PF08263">
    <property type="entry name" value="LRRNT_2"/>
    <property type="match status" value="1"/>
</dbReference>
<dbReference type="EMBL" id="CAWUPB010001189">
    <property type="protein sequence ID" value="CAK7351845.1"/>
    <property type="molecule type" value="Genomic_DNA"/>
</dbReference>
<comment type="caution">
    <text evidence="14">The sequence shown here is derived from an EMBL/GenBank/DDBJ whole genome shotgun (WGS) entry which is preliminary data.</text>
</comment>
<comment type="subcellular location">
    <subcellularLocation>
        <location evidence="1">Cell membrane</location>
        <topology evidence="1">Single-pass type I membrane protein</topology>
    </subcellularLocation>
</comment>
<evidence type="ECO:0000256" key="10">
    <source>
        <dbReference type="ARBA" id="ARBA00023170"/>
    </source>
</evidence>
<dbReference type="Pfam" id="PF00560">
    <property type="entry name" value="LRR_1"/>
    <property type="match status" value="3"/>
</dbReference>
<evidence type="ECO:0000256" key="5">
    <source>
        <dbReference type="ARBA" id="ARBA00022692"/>
    </source>
</evidence>
<dbReference type="InterPro" id="IPR003591">
    <property type="entry name" value="Leu-rich_rpt_typical-subtyp"/>
</dbReference>
<keyword evidence="9" id="KW-0472">Membrane</keyword>
<feature type="chain" id="PRO_5043505789" description="Leucine-rich repeat-containing N-terminal plant-type domain-containing protein" evidence="12">
    <location>
        <begin position="25"/>
        <end position="485"/>
    </location>
</feature>
<evidence type="ECO:0000259" key="13">
    <source>
        <dbReference type="Pfam" id="PF08263"/>
    </source>
</evidence>
<evidence type="ECO:0000256" key="3">
    <source>
        <dbReference type="ARBA" id="ARBA00022475"/>
    </source>
</evidence>
<dbReference type="SMART" id="SM00369">
    <property type="entry name" value="LRR_TYP"/>
    <property type="match status" value="6"/>
</dbReference>
<evidence type="ECO:0000313" key="15">
    <source>
        <dbReference type="Proteomes" id="UP001314170"/>
    </source>
</evidence>
<dbReference type="PANTHER" id="PTHR48061">
    <property type="entry name" value="LEUCINE-RICH REPEAT RECEPTOR PROTEIN KINASE EMS1-LIKE-RELATED"/>
    <property type="match status" value="1"/>
</dbReference>
<keyword evidence="4" id="KW-0433">Leucine-rich repeat</keyword>
<dbReference type="AlphaFoldDB" id="A0AAV1SIG3"/>
<feature type="signal peptide" evidence="12">
    <location>
        <begin position="1"/>
        <end position="24"/>
    </location>
</feature>
<dbReference type="GO" id="GO:0005886">
    <property type="term" value="C:plasma membrane"/>
    <property type="evidence" value="ECO:0007669"/>
    <property type="project" value="UniProtKB-SubCell"/>
</dbReference>
<evidence type="ECO:0000256" key="8">
    <source>
        <dbReference type="ARBA" id="ARBA00022989"/>
    </source>
</evidence>
<evidence type="ECO:0000256" key="9">
    <source>
        <dbReference type="ARBA" id="ARBA00023136"/>
    </source>
</evidence>
<keyword evidence="6 12" id="KW-0732">Signal</keyword>
<sequence>MGSLLCLAQLIFLCLLLFYSNFQATCSLSNSSNFPSSTNLCRHDQNLALLRFKKSFSIDSSASEDCQNPKTETWNEGTDCCSWDGVTCEMKTGHVIGLNLRCSMLHGVLHSNSTLFFLHHLQKLDLSDNDFNSSHVSSQFGKLLYLTHLSLSYSNFAGQVPSEISHLSGLLSLDLSYNSKLTLEPRSFNKLAQNLTQLRDLDFSWVNMSLVIPSSVMNLSSSLSFLRLSYCGLKGNFPGSMFHRSNLQEISLWANGNLTGSFSLFNGSSSLQKLVLSYTKISIYLENEFSTNLKSLEFLSLCGCNIIRSNLALLGNLTQLTWLDLSGNHLSGQIPSSLANLSQLKDLDLSHNNFTGQIPLSLAKLTELSSLDLSMNRLIGPIPSQFSTLSNLSSLVLYSNLLGGVIPSFLFALPFLDTLLLDDNLLSGHIRTFQYSSLSLINLSHNNLDGQIPSSIFEQENLLVLRLASNNKLTGEISSSVCSIS</sequence>
<keyword evidence="8" id="KW-1133">Transmembrane helix</keyword>
<evidence type="ECO:0000256" key="7">
    <source>
        <dbReference type="ARBA" id="ARBA00022737"/>
    </source>
</evidence>
<proteinExistence type="inferred from homology"/>
<gene>
    <name evidence="14" type="ORF">DCAF_LOCUS24026</name>
</gene>
<organism evidence="14 15">
    <name type="scientific">Dovyalis caffra</name>
    <dbReference type="NCBI Taxonomy" id="77055"/>
    <lineage>
        <taxon>Eukaryota</taxon>
        <taxon>Viridiplantae</taxon>
        <taxon>Streptophyta</taxon>
        <taxon>Embryophyta</taxon>
        <taxon>Tracheophyta</taxon>
        <taxon>Spermatophyta</taxon>
        <taxon>Magnoliopsida</taxon>
        <taxon>eudicotyledons</taxon>
        <taxon>Gunneridae</taxon>
        <taxon>Pentapetalae</taxon>
        <taxon>rosids</taxon>
        <taxon>fabids</taxon>
        <taxon>Malpighiales</taxon>
        <taxon>Salicaceae</taxon>
        <taxon>Flacourtieae</taxon>
        <taxon>Dovyalis</taxon>
    </lineage>
</organism>